<evidence type="ECO:0000256" key="9">
    <source>
        <dbReference type="SAM" id="MobiDB-lite"/>
    </source>
</evidence>
<comment type="caution">
    <text evidence="11">The sequence shown here is derived from an EMBL/GenBank/DDBJ whole genome shotgun (WGS) entry which is preliminary data.</text>
</comment>
<name>A0ABR4C9L5_9HELO</name>
<evidence type="ECO:0000256" key="7">
    <source>
        <dbReference type="ARBA" id="ARBA00023242"/>
    </source>
</evidence>
<evidence type="ECO:0000259" key="10">
    <source>
        <dbReference type="PROSITE" id="PS50157"/>
    </source>
</evidence>
<feature type="compositionally biased region" description="Polar residues" evidence="9">
    <location>
        <begin position="1"/>
        <end position="11"/>
    </location>
</feature>
<sequence length="262" mass="29375">MDPSRFSNSSNRFEEDEDTNMEDAPAPAPPADLTWFSTASFTNTDTYRGSNFDEPTTSSQPTAPRSPSPSKESLAAERRCKAIHLVFHLLKYCKACPHEGCIKTFASRQARDNHVAAGDHIFEEPPETPECKICGKMLSTRGGWKAHMMSQHPGEKNEAKVGDEAAAVQLSFKEPPECKIRQKTFSSKGNLKTHLIRQHPGEKNEPKVEEEITIKEPPAPPECKICQKTFSNKWNLKIHMMRKHPGVEIEAKGTEEDSMVQE</sequence>
<dbReference type="PROSITE" id="PS50157">
    <property type="entry name" value="ZINC_FINGER_C2H2_2"/>
    <property type="match status" value="2"/>
</dbReference>
<evidence type="ECO:0000256" key="2">
    <source>
        <dbReference type="ARBA" id="ARBA00022723"/>
    </source>
</evidence>
<keyword evidence="3 8" id="KW-0863">Zinc-finger</keyword>
<accession>A0ABR4C9L5</accession>
<gene>
    <name evidence="11" type="ORF">VTL71DRAFT_2704</name>
</gene>
<dbReference type="InterPro" id="IPR051061">
    <property type="entry name" value="Zinc_finger_trans_reg"/>
</dbReference>
<evidence type="ECO:0000256" key="5">
    <source>
        <dbReference type="ARBA" id="ARBA00023015"/>
    </source>
</evidence>
<reference evidence="11 12" key="1">
    <citation type="journal article" date="2024" name="Commun. Biol.">
        <title>Comparative genomic analysis of thermophilic fungi reveals convergent evolutionary adaptations and gene losses.</title>
        <authorList>
            <person name="Steindorff A.S."/>
            <person name="Aguilar-Pontes M.V."/>
            <person name="Robinson A.J."/>
            <person name="Andreopoulos B."/>
            <person name="LaButti K."/>
            <person name="Kuo A."/>
            <person name="Mondo S."/>
            <person name="Riley R."/>
            <person name="Otillar R."/>
            <person name="Haridas S."/>
            <person name="Lipzen A."/>
            <person name="Grimwood J."/>
            <person name="Schmutz J."/>
            <person name="Clum A."/>
            <person name="Reid I.D."/>
            <person name="Moisan M.C."/>
            <person name="Butler G."/>
            <person name="Nguyen T.T.M."/>
            <person name="Dewar K."/>
            <person name="Conant G."/>
            <person name="Drula E."/>
            <person name="Henrissat B."/>
            <person name="Hansel C."/>
            <person name="Singer S."/>
            <person name="Hutchinson M.I."/>
            <person name="de Vries R.P."/>
            <person name="Natvig D.O."/>
            <person name="Powell A.J."/>
            <person name="Tsang A."/>
            <person name="Grigoriev I.V."/>
        </authorList>
    </citation>
    <scope>NUCLEOTIDE SEQUENCE [LARGE SCALE GENOMIC DNA]</scope>
    <source>
        <strain evidence="11 12">CBS 494.80</strain>
    </source>
</reference>
<evidence type="ECO:0000256" key="1">
    <source>
        <dbReference type="ARBA" id="ARBA00004123"/>
    </source>
</evidence>
<dbReference type="InterPro" id="IPR013087">
    <property type="entry name" value="Znf_C2H2_type"/>
</dbReference>
<dbReference type="InterPro" id="IPR036236">
    <property type="entry name" value="Znf_C2H2_sf"/>
</dbReference>
<comment type="subcellular location">
    <subcellularLocation>
        <location evidence="1">Nucleus</location>
    </subcellularLocation>
</comment>
<feature type="region of interest" description="Disordered" evidence="9">
    <location>
        <begin position="1"/>
        <end position="73"/>
    </location>
</feature>
<evidence type="ECO:0000256" key="8">
    <source>
        <dbReference type="PROSITE-ProRule" id="PRU00042"/>
    </source>
</evidence>
<dbReference type="SMART" id="SM00355">
    <property type="entry name" value="ZnF_C2H2"/>
    <property type="match status" value="4"/>
</dbReference>
<evidence type="ECO:0000256" key="6">
    <source>
        <dbReference type="ARBA" id="ARBA00023163"/>
    </source>
</evidence>
<dbReference type="EMBL" id="JAZHXI010000011">
    <property type="protein sequence ID" value="KAL2066633.1"/>
    <property type="molecule type" value="Genomic_DNA"/>
</dbReference>
<keyword evidence="4" id="KW-0862">Zinc</keyword>
<keyword evidence="6" id="KW-0804">Transcription</keyword>
<proteinExistence type="predicted"/>
<feature type="domain" description="C2H2-type" evidence="10">
    <location>
        <begin position="129"/>
        <end position="157"/>
    </location>
</feature>
<evidence type="ECO:0000256" key="3">
    <source>
        <dbReference type="ARBA" id="ARBA00022771"/>
    </source>
</evidence>
<feature type="compositionally biased region" description="Polar residues" evidence="9">
    <location>
        <begin position="35"/>
        <end position="71"/>
    </location>
</feature>
<dbReference type="SUPFAM" id="SSF57667">
    <property type="entry name" value="beta-beta-alpha zinc fingers"/>
    <property type="match status" value="1"/>
</dbReference>
<keyword evidence="12" id="KW-1185">Reference proteome</keyword>
<keyword evidence="2" id="KW-0479">Metal-binding</keyword>
<evidence type="ECO:0000313" key="11">
    <source>
        <dbReference type="EMBL" id="KAL2066633.1"/>
    </source>
</evidence>
<organism evidence="11 12">
    <name type="scientific">Oculimacula yallundae</name>
    <dbReference type="NCBI Taxonomy" id="86028"/>
    <lineage>
        <taxon>Eukaryota</taxon>
        <taxon>Fungi</taxon>
        <taxon>Dikarya</taxon>
        <taxon>Ascomycota</taxon>
        <taxon>Pezizomycotina</taxon>
        <taxon>Leotiomycetes</taxon>
        <taxon>Helotiales</taxon>
        <taxon>Ploettnerulaceae</taxon>
        <taxon>Oculimacula</taxon>
    </lineage>
</organism>
<evidence type="ECO:0000256" key="4">
    <source>
        <dbReference type="ARBA" id="ARBA00022833"/>
    </source>
</evidence>
<dbReference type="Pfam" id="PF00096">
    <property type="entry name" value="zf-C2H2"/>
    <property type="match status" value="2"/>
</dbReference>
<evidence type="ECO:0000313" key="12">
    <source>
        <dbReference type="Proteomes" id="UP001595075"/>
    </source>
</evidence>
<dbReference type="Gene3D" id="3.30.160.60">
    <property type="entry name" value="Classic Zinc Finger"/>
    <property type="match status" value="3"/>
</dbReference>
<dbReference type="Proteomes" id="UP001595075">
    <property type="component" value="Unassembled WGS sequence"/>
</dbReference>
<feature type="domain" description="C2H2-type" evidence="10">
    <location>
        <begin position="221"/>
        <end position="249"/>
    </location>
</feature>
<keyword evidence="5" id="KW-0805">Transcription regulation</keyword>
<keyword evidence="7" id="KW-0539">Nucleus</keyword>
<dbReference type="PANTHER" id="PTHR46179:SF13">
    <property type="entry name" value="C2H2-TYPE DOMAIN-CONTAINING PROTEIN"/>
    <property type="match status" value="1"/>
</dbReference>
<dbReference type="PANTHER" id="PTHR46179">
    <property type="entry name" value="ZINC FINGER PROTEIN"/>
    <property type="match status" value="1"/>
</dbReference>
<dbReference type="PROSITE" id="PS00028">
    <property type="entry name" value="ZINC_FINGER_C2H2_1"/>
    <property type="match status" value="3"/>
</dbReference>
<protein>
    <recommendedName>
        <fullName evidence="10">C2H2-type domain-containing protein</fullName>
    </recommendedName>
</protein>